<feature type="transmembrane region" description="Helical" evidence="8">
    <location>
        <begin position="321"/>
        <end position="343"/>
    </location>
</feature>
<evidence type="ECO:0000256" key="2">
    <source>
        <dbReference type="ARBA" id="ARBA00005697"/>
    </source>
</evidence>
<dbReference type="Proteomes" id="UP000298111">
    <property type="component" value="Unassembled WGS sequence"/>
</dbReference>
<gene>
    <name evidence="9" type="ORF">D8771_02225</name>
</gene>
<comment type="similarity">
    <text evidence="2">Belongs to the nucleobase:cation symporter-2 (NCS2) (TC 2.A.40) family. Azg-like subfamily.</text>
</comment>
<evidence type="ECO:0000256" key="7">
    <source>
        <dbReference type="SAM" id="MobiDB-lite"/>
    </source>
</evidence>
<evidence type="ECO:0000256" key="3">
    <source>
        <dbReference type="ARBA" id="ARBA00022448"/>
    </source>
</evidence>
<evidence type="ECO:0000256" key="5">
    <source>
        <dbReference type="ARBA" id="ARBA00022989"/>
    </source>
</evidence>
<feature type="transmembrane region" description="Helical" evidence="8">
    <location>
        <begin position="87"/>
        <end position="105"/>
    </location>
</feature>
<sequence length="470" mass="48156">MPHTDNPPPGQPGTTRPDGTGTATAGPPPQPSPSGNSLLERWFAVRARGSTPRTEVLAGLSMFVATAYAAVVVPGQLAKAGMPHGPVTTAVILAVVLATLAMGLAANLPFVLAPGLGGVALVAVTLVGQDHVPWDAALGMVLWSGVAFLLLTLFGIRDLLTRLMPLNLKYAISAGLGLYIALLGFRDSGLVEAKPQSNSLTLGDLSQAPALLALGGLVLLAALSSRKVPGAFLITMAAVTVAGIPAGVTELPDHLFGAPDSPGPVAFHVDVLGALKPEYFPYIFAFFVSEFFSMTGTLLAVSGRAKLLDADGNLPRMRRPFYVDSAAVIGGAGLGAPSMTAYLESSAGADSGGRTGLSSVVAAGGFAALLLITPFATLIPSAATAPVLMYIGLTMLGALRKVDFSEPTTALPAALLVATTVFFGNFGTGIAVGLAAHVLIKAAAGRFREIPWGLWIVMIPLGYYFYTLVS</sequence>
<feature type="transmembrane region" description="Helical" evidence="8">
    <location>
        <begin position="452"/>
        <end position="469"/>
    </location>
</feature>
<feature type="transmembrane region" description="Helical" evidence="8">
    <location>
        <begin position="379"/>
        <end position="399"/>
    </location>
</feature>
<reference evidence="9 10" key="1">
    <citation type="submission" date="2018-10" db="EMBL/GenBank/DDBJ databases">
        <title>Isolation of pseudouridimycin from Streptomyces albus DSM 40763.</title>
        <authorList>
            <person name="Rosenqvist P."/>
            <person name="Metsae-Ketelae M."/>
            <person name="Virta P."/>
        </authorList>
    </citation>
    <scope>NUCLEOTIDE SEQUENCE [LARGE SCALE GENOMIC DNA]</scope>
    <source>
        <strain evidence="9 10">DSM 40763</strain>
    </source>
</reference>
<feature type="compositionally biased region" description="Pro residues" evidence="7">
    <location>
        <begin position="1"/>
        <end position="11"/>
    </location>
</feature>
<dbReference type="PANTHER" id="PTHR43337:SF1">
    <property type="entry name" value="XANTHINE_URACIL PERMEASE C887.17-RELATED"/>
    <property type="match status" value="1"/>
</dbReference>
<evidence type="ECO:0000256" key="4">
    <source>
        <dbReference type="ARBA" id="ARBA00022692"/>
    </source>
</evidence>
<evidence type="ECO:0000256" key="8">
    <source>
        <dbReference type="SAM" id="Phobius"/>
    </source>
</evidence>
<evidence type="ECO:0000313" key="9">
    <source>
        <dbReference type="EMBL" id="TGG89720.1"/>
    </source>
</evidence>
<keyword evidence="3" id="KW-0813">Transport</keyword>
<feature type="transmembrane region" description="Helical" evidence="8">
    <location>
        <begin position="56"/>
        <end position="75"/>
    </location>
</feature>
<dbReference type="PANTHER" id="PTHR43337">
    <property type="entry name" value="XANTHINE/URACIL PERMEASE C887.17-RELATED"/>
    <property type="match status" value="1"/>
</dbReference>
<dbReference type="InterPro" id="IPR045018">
    <property type="entry name" value="Azg-like"/>
</dbReference>
<feature type="compositionally biased region" description="Low complexity" evidence="7">
    <location>
        <begin position="12"/>
        <end position="25"/>
    </location>
</feature>
<feature type="region of interest" description="Disordered" evidence="7">
    <location>
        <begin position="1"/>
        <end position="37"/>
    </location>
</feature>
<feature type="transmembrane region" description="Helical" evidence="8">
    <location>
        <begin position="168"/>
        <end position="185"/>
    </location>
</feature>
<proteinExistence type="inferred from homology"/>
<dbReference type="InterPro" id="IPR006043">
    <property type="entry name" value="NCS2"/>
</dbReference>
<evidence type="ECO:0000313" key="10">
    <source>
        <dbReference type="Proteomes" id="UP000298111"/>
    </source>
</evidence>
<comment type="caution">
    <text evidence="9">The sequence shown here is derived from an EMBL/GenBank/DDBJ whole genome shotgun (WGS) entry which is preliminary data.</text>
</comment>
<protein>
    <submittedName>
        <fullName evidence="9">NCS2 family permease</fullName>
    </submittedName>
</protein>
<dbReference type="GeneID" id="75184395"/>
<feature type="transmembrane region" description="Helical" evidence="8">
    <location>
        <begin position="134"/>
        <end position="156"/>
    </location>
</feature>
<dbReference type="GO" id="GO:0005886">
    <property type="term" value="C:plasma membrane"/>
    <property type="evidence" value="ECO:0007669"/>
    <property type="project" value="TreeGrafter"/>
</dbReference>
<dbReference type="EMBL" id="RCIY01000002">
    <property type="protein sequence ID" value="TGG89720.1"/>
    <property type="molecule type" value="Genomic_DNA"/>
</dbReference>
<evidence type="ECO:0000256" key="6">
    <source>
        <dbReference type="ARBA" id="ARBA00023136"/>
    </source>
</evidence>
<feature type="transmembrane region" description="Helical" evidence="8">
    <location>
        <begin position="411"/>
        <end position="440"/>
    </location>
</feature>
<feature type="transmembrane region" description="Helical" evidence="8">
    <location>
        <begin position="355"/>
        <end position="372"/>
    </location>
</feature>
<comment type="subcellular location">
    <subcellularLocation>
        <location evidence="1">Endomembrane system</location>
        <topology evidence="1">Multi-pass membrane protein</topology>
    </subcellularLocation>
</comment>
<name>A0A6C1C0I0_9ACTN</name>
<keyword evidence="4 8" id="KW-0812">Transmembrane</keyword>
<dbReference type="GO" id="GO:0005345">
    <property type="term" value="F:purine nucleobase transmembrane transporter activity"/>
    <property type="evidence" value="ECO:0007669"/>
    <property type="project" value="TreeGrafter"/>
</dbReference>
<feature type="transmembrane region" description="Helical" evidence="8">
    <location>
        <begin position="110"/>
        <end position="128"/>
    </location>
</feature>
<feature type="transmembrane region" description="Helical" evidence="8">
    <location>
        <begin position="205"/>
        <end position="223"/>
    </location>
</feature>
<dbReference type="RefSeq" id="WP_016468266.1">
    <property type="nucleotide sequence ID" value="NZ_BBQG01000029.1"/>
</dbReference>
<organism evidence="9 10">
    <name type="scientific">Streptomyces albus</name>
    <dbReference type="NCBI Taxonomy" id="1888"/>
    <lineage>
        <taxon>Bacteria</taxon>
        <taxon>Bacillati</taxon>
        <taxon>Actinomycetota</taxon>
        <taxon>Actinomycetes</taxon>
        <taxon>Kitasatosporales</taxon>
        <taxon>Streptomycetaceae</taxon>
        <taxon>Streptomyces</taxon>
    </lineage>
</organism>
<keyword evidence="5 8" id="KW-1133">Transmembrane helix</keyword>
<feature type="transmembrane region" description="Helical" evidence="8">
    <location>
        <begin position="230"/>
        <end position="248"/>
    </location>
</feature>
<keyword evidence="6 8" id="KW-0472">Membrane</keyword>
<dbReference type="Pfam" id="PF00860">
    <property type="entry name" value="Xan_ur_permease"/>
    <property type="match status" value="1"/>
</dbReference>
<dbReference type="GO" id="GO:0012505">
    <property type="term" value="C:endomembrane system"/>
    <property type="evidence" value="ECO:0007669"/>
    <property type="project" value="UniProtKB-SubCell"/>
</dbReference>
<dbReference type="AlphaFoldDB" id="A0A6C1C0I0"/>
<feature type="transmembrane region" description="Helical" evidence="8">
    <location>
        <begin position="279"/>
        <end position="301"/>
    </location>
</feature>
<evidence type="ECO:0000256" key="1">
    <source>
        <dbReference type="ARBA" id="ARBA00004127"/>
    </source>
</evidence>
<accession>A0A6C1C0I0</accession>